<evidence type="ECO:0000313" key="5">
    <source>
        <dbReference type="EMBL" id="ABR49724.1"/>
    </source>
</evidence>
<feature type="domain" description="Gfo/Idh/MocA-like oxidoreductase N-terminal" evidence="3">
    <location>
        <begin position="4"/>
        <end position="123"/>
    </location>
</feature>
<dbReference type="Gene3D" id="3.40.50.720">
    <property type="entry name" value="NAD(P)-binding Rossmann-like Domain"/>
    <property type="match status" value="1"/>
</dbReference>
<feature type="domain" description="Gfo/Idh/MocA-like oxidoreductase C-terminal" evidence="4">
    <location>
        <begin position="136"/>
        <end position="349"/>
    </location>
</feature>
<dbReference type="InterPro" id="IPR036291">
    <property type="entry name" value="NAD(P)-bd_dom_sf"/>
</dbReference>
<dbReference type="Proteomes" id="UP000001572">
    <property type="component" value="Chromosome"/>
</dbReference>
<accession>A6TU56</accession>
<dbReference type="Gene3D" id="3.30.360.10">
    <property type="entry name" value="Dihydrodipicolinate Reductase, domain 2"/>
    <property type="match status" value="1"/>
</dbReference>
<gene>
    <name evidence="5" type="ordered locus">Amet_3602</name>
</gene>
<keyword evidence="6" id="KW-1185">Reference proteome</keyword>
<evidence type="ECO:0000259" key="4">
    <source>
        <dbReference type="Pfam" id="PF02894"/>
    </source>
</evidence>
<dbReference type="InterPro" id="IPR004104">
    <property type="entry name" value="Gfo/Idh/MocA-like_OxRdtase_C"/>
</dbReference>
<keyword evidence="2" id="KW-0560">Oxidoreductase</keyword>
<dbReference type="InterPro" id="IPR051317">
    <property type="entry name" value="Gfo/Idh/MocA_oxidoreduct"/>
</dbReference>
<dbReference type="OrthoDB" id="9783105at2"/>
<dbReference type="PANTHER" id="PTHR43708">
    <property type="entry name" value="CONSERVED EXPRESSED OXIDOREDUCTASE (EUROFUNG)"/>
    <property type="match status" value="1"/>
</dbReference>
<dbReference type="InterPro" id="IPR000683">
    <property type="entry name" value="Gfo/Idh/MocA-like_OxRdtase_N"/>
</dbReference>
<dbReference type="GO" id="GO:0016491">
    <property type="term" value="F:oxidoreductase activity"/>
    <property type="evidence" value="ECO:0007669"/>
    <property type="project" value="UniProtKB-KW"/>
</dbReference>
<evidence type="ECO:0000256" key="1">
    <source>
        <dbReference type="ARBA" id="ARBA00010928"/>
    </source>
</evidence>
<dbReference type="SUPFAM" id="SSF51735">
    <property type="entry name" value="NAD(P)-binding Rossmann-fold domains"/>
    <property type="match status" value="1"/>
</dbReference>
<protein>
    <submittedName>
        <fullName evidence="5">Oxidoreductase domain protein</fullName>
    </submittedName>
</protein>
<proteinExistence type="inferred from homology"/>
<dbReference type="eggNOG" id="COG0673">
    <property type="taxonomic scope" value="Bacteria"/>
</dbReference>
<comment type="similarity">
    <text evidence="1">Belongs to the Gfo/Idh/MocA family.</text>
</comment>
<dbReference type="Pfam" id="PF01408">
    <property type="entry name" value="GFO_IDH_MocA"/>
    <property type="match status" value="1"/>
</dbReference>
<dbReference type="STRING" id="293826.Amet_3602"/>
<dbReference type="EMBL" id="CP000724">
    <property type="protein sequence ID" value="ABR49724.1"/>
    <property type="molecule type" value="Genomic_DNA"/>
</dbReference>
<dbReference type="GO" id="GO:0000166">
    <property type="term" value="F:nucleotide binding"/>
    <property type="evidence" value="ECO:0007669"/>
    <property type="project" value="InterPro"/>
</dbReference>
<evidence type="ECO:0000256" key="2">
    <source>
        <dbReference type="ARBA" id="ARBA00023002"/>
    </source>
</evidence>
<evidence type="ECO:0000313" key="6">
    <source>
        <dbReference type="Proteomes" id="UP000001572"/>
    </source>
</evidence>
<dbReference type="PANTHER" id="PTHR43708:SF5">
    <property type="entry name" value="CONSERVED EXPRESSED OXIDOREDUCTASE (EUROFUNG)-RELATED"/>
    <property type="match status" value="1"/>
</dbReference>
<dbReference type="HOGENOM" id="CLU_023194_19_1_9"/>
<reference evidence="6" key="1">
    <citation type="journal article" date="2016" name="Genome Announc.">
        <title>Complete genome sequence of Alkaliphilus metalliredigens strain QYMF, an alkaliphilic and metal-reducing bacterium isolated from borax-contaminated leachate ponds.</title>
        <authorList>
            <person name="Hwang C."/>
            <person name="Copeland A."/>
            <person name="Lucas S."/>
            <person name="Lapidus A."/>
            <person name="Barry K."/>
            <person name="Detter J.C."/>
            <person name="Glavina Del Rio T."/>
            <person name="Hammon N."/>
            <person name="Israni S."/>
            <person name="Dalin E."/>
            <person name="Tice H."/>
            <person name="Pitluck S."/>
            <person name="Chertkov O."/>
            <person name="Brettin T."/>
            <person name="Bruce D."/>
            <person name="Han C."/>
            <person name="Schmutz J."/>
            <person name="Larimer F."/>
            <person name="Land M.L."/>
            <person name="Hauser L."/>
            <person name="Kyrpides N."/>
            <person name="Mikhailova N."/>
            <person name="Ye Q."/>
            <person name="Zhou J."/>
            <person name="Richardson P."/>
            <person name="Fields M.W."/>
        </authorList>
    </citation>
    <scope>NUCLEOTIDE SEQUENCE [LARGE SCALE GENOMIC DNA]</scope>
    <source>
        <strain evidence="6">QYMF</strain>
    </source>
</reference>
<dbReference type="AlphaFoldDB" id="A6TU56"/>
<dbReference type="KEGG" id="amt:Amet_3602"/>
<dbReference type="RefSeq" id="WP_012064684.1">
    <property type="nucleotide sequence ID" value="NC_009633.1"/>
</dbReference>
<dbReference type="NCBIfam" id="NF008607">
    <property type="entry name" value="PRK11579.1"/>
    <property type="match status" value="1"/>
</dbReference>
<organism evidence="5 6">
    <name type="scientific">Alkaliphilus metalliredigens (strain QYMF)</name>
    <dbReference type="NCBI Taxonomy" id="293826"/>
    <lineage>
        <taxon>Bacteria</taxon>
        <taxon>Bacillati</taxon>
        <taxon>Bacillota</taxon>
        <taxon>Clostridia</taxon>
        <taxon>Peptostreptococcales</taxon>
        <taxon>Natronincolaceae</taxon>
        <taxon>Alkaliphilus</taxon>
    </lineage>
</organism>
<sequence>MKKLNVGMIGFGMSGRVFHGPMITSMDEFNFNKIVCSREATVKAARESYPEVQIISDVDELMADDTIDLIIVATPNLSHFKLAQKALLANKHVIVEKPFTVTSAEADELIELAKKQEKIVTVYQNRRWDSDFQTIKQVIENGLLGNIVEYEAHFDRFRNYIKAGWREEQLPGSGMLYDLGSHLIDQAQYLFGLPKEIRADIRVQRKCAKCDDNFELVLDYGQVKVTLKSGMLVREALPHFIVLGDQGSFLKYGMDTQEEMLKKGETPKTMENWGAEPESIWGTINTDVNGLHIKGKIESLNGDYRGFYHNVYKAIMGKEELIVKPEEARNTIKIIELAMKSNKEKRTIEFK</sequence>
<name>A6TU56_ALKMQ</name>
<evidence type="ECO:0000259" key="3">
    <source>
        <dbReference type="Pfam" id="PF01408"/>
    </source>
</evidence>
<dbReference type="Pfam" id="PF02894">
    <property type="entry name" value="GFO_IDH_MocA_C"/>
    <property type="match status" value="1"/>
</dbReference>